<protein>
    <recommendedName>
        <fullName evidence="3">Cupin 2 conserved barrel domain-containing protein</fullName>
    </recommendedName>
</protein>
<comment type="caution">
    <text evidence="1">The sequence shown here is derived from an EMBL/GenBank/DDBJ whole genome shotgun (WGS) entry which is preliminary data.</text>
</comment>
<dbReference type="Gene3D" id="2.60.120.10">
    <property type="entry name" value="Jelly Rolls"/>
    <property type="match status" value="1"/>
</dbReference>
<sequence length="127" mass="13188">MVDQNTSSTGGGSAAWALFDTLGQAHSDASNDRAVPEVKLLDVREGVRIIRIAFRAGDVMASHKAPGPIVLLGQTGDVAVRIGEDDDADAEDVTLRPGSALHIDTSKVHSLSATEPATVTLLLLMGS</sequence>
<dbReference type="RefSeq" id="WP_303911689.1">
    <property type="nucleotide sequence ID" value="NZ_DYXM01000111.1"/>
</dbReference>
<evidence type="ECO:0000313" key="2">
    <source>
        <dbReference type="Proteomes" id="UP000776650"/>
    </source>
</evidence>
<accession>A0A921JY52</accession>
<dbReference type="Proteomes" id="UP000776650">
    <property type="component" value="Unassembled WGS sequence"/>
</dbReference>
<dbReference type="InterPro" id="IPR011051">
    <property type="entry name" value="RmlC_Cupin_sf"/>
</dbReference>
<evidence type="ECO:0008006" key="3">
    <source>
        <dbReference type="Google" id="ProtNLM"/>
    </source>
</evidence>
<reference evidence="1" key="1">
    <citation type="journal article" date="2021" name="PeerJ">
        <title>Extensive microbial diversity within the chicken gut microbiome revealed by metagenomics and culture.</title>
        <authorList>
            <person name="Gilroy R."/>
            <person name="Ravi A."/>
            <person name="Getino M."/>
            <person name="Pursley I."/>
            <person name="Horton D.L."/>
            <person name="Alikhan N.F."/>
            <person name="Baker D."/>
            <person name="Gharbi K."/>
            <person name="Hall N."/>
            <person name="Watson M."/>
            <person name="Adriaenssens E.M."/>
            <person name="Foster-Nyarko E."/>
            <person name="Jarju S."/>
            <person name="Secka A."/>
            <person name="Antonio M."/>
            <person name="Oren A."/>
            <person name="Chaudhuri R.R."/>
            <person name="La Ragione R."/>
            <person name="Hildebrand F."/>
            <person name="Pallen M.J."/>
        </authorList>
    </citation>
    <scope>NUCLEOTIDE SEQUENCE</scope>
    <source>
        <strain evidence="1">ChiGjej1B1-18357</strain>
    </source>
</reference>
<dbReference type="SUPFAM" id="SSF51182">
    <property type="entry name" value="RmlC-like cupins"/>
    <property type="match status" value="1"/>
</dbReference>
<organism evidence="1 2">
    <name type="scientific">Dietzia timorensis</name>
    <dbReference type="NCBI Taxonomy" id="499555"/>
    <lineage>
        <taxon>Bacteria</taxon>
        <taxon>Bacillati</taxon>
        <taxon>Actinomycetota</taxon>
        <taxon>Actinomycetes</taxon>
        <taxon>Mycobacteriales</taxon>
        <taxon>Dietziaceae</taxon>
        <taxon>Dietzia</taxon>
    </lineage>
</organism>
<dbReference type="InterPro" id="IPR014710">
    <property type="entry name" value="RmlC-like_jellyroll"/>
</dbReference>
<gene>
    <name evidence="1" type="ORF">K8V11_06075</name>
</gene>
<reference evidence="1" key="2">
    <citation type="submission" date="2021-09" db="EMBL/GenBank/DDBJ databases">
        <authorList>
            <person name="Gilroy R."/>
        </authorList>
    </citation>
    <scope>NUCLEOTIDE SEQUENCE</scope>
    <source>
        <strain evidence="1">ChiGjej1B1-18357</strain>
    </source>
</reference>
<evidence type="ECO:0000313" key="1">
    <source>
        <dbReference type="EMBL" id="HJE90558.1"/>
    </source>
</evidence>
<dbReference type="EMBL" id="DYXM01000111">
    <property type="protein sequence ID" value="HJE90558.1"/>
    <property type="molecule type" value="Genomic_DNA"/>
</dbReference>
<dbReference type="AlphaFoldDB" id="A0A921JY52"/>
<name>A0A921JY52_9ACTN</name>
<proteinExistence type="predicted"/>